<evidence type="ECO:0000313" key="5">
    <source>
        <dbReference type="EMBL" id="MCC2615580.1"/>
    </source>
</evidence>
<reference evidence="5 6" key="1">
    <citation type="submission" date="2021-10" db="EMBL/GenBank/DDBJ databases">
        <title>Draft genome of Aestuariibacter halophilus JC2043.</title>
        <authorList>
            <person name="Emsley S.A."/>
            <person name="Pfannmuller K.M."/>
            <person name="Ushijima B."/>
            <person name="Saw J.H."/>
            <person name="Videau P."/>
        </authorList>
    </citation>
    <scope>NUCLEOTIDE SEQUENCE [LARGE SCALE GENOMIC DNA]</scope>
    <source>
        <strain evidence="5 6">JC2043</strain>
    </source>
</reference>
<dbReference type="NCBIfam" id="TIGR00072">
    <property type="entry name" value="hydrog_prot"/>
    <property type="match status" value="1"/>
</dbReference>
<evidence type="ECO:0000256" key="2">
    <source>
        <dbReference type="ARBA" id="ARBA00022670"/>
    </source>
</evidence>
<evidence type="ECO:0000256" key="3">
    <source>
        <dbReference type="ARBA" id="ARBA00022750"/>
    </source>
</evidence>
<dbReference type="EMBL" id="JAJEWP010000001">
    <property type="protein sequence ID" value="MCC2615580.1"/>
    <property type="molecule type" value="Genomic_DNA"/>
</dbReference>
<dbReference type="GO" id="GO:0006508">
    <property type="term" value="P:proteolysis"/>
    <property type="evidence" value="ECO:0007669"/>
    <property type="project" value="UniProtKB-KW"/>
</dbReference>
<comment type="caution">
    <text evidence="5">The sequence shown here is derived from an EMBL/GenBank/DDBJ whole genome shotgun (WGS) entry which is preliminary data.</text>
</comment>
<dbReference type="InterPro" id="IPR023430">
    <property type="entry name" value="Pept_HybD-like_dom_sf"/>
</dbReference>
<dbReference type="GO" id="GO:0008233">
    <property type="term" value="F:peptidase activity"/>
    <property type="evidence" value="ECO:0007669"/>
    <property type="project" value="UniProtKB-KW"/>
</dbReference>
<evidence type="ECO:0000256" key="4">
    <source>
        <dbReference type="ARBA" id="ARBA00022801"/>
    </source>
</evidence>
<dbReference type="InterPro" id="IPR000671">
    <property type="entry name" value="Peptidase_A31"/>
</dbReference>
<accession>A0ABS8G4W0</accession>
<dbReference type="Pfam" id="PF01750">
    <property type="entry name" value="HycI"/>
    <property type="match status" value="1"/>
</dbReference>
<evidence type="ECO:0000313" key="6">
    <source>
        <dbReference type="Proteomes" id="UP001520878"/>
    </source>
</evidence>
<sequence length="167" mass="18132">MSRVRIICIGNALHGNDGFGAQLFDRLQNNINPDIADCFDGGIGGLTLLPLFKGVSRVLLIDLVLSDAAPGSVKFYPDVLSGLPVTEEHGAEHGGDLTTLLAMLPVYLTKVPRVDLLCVTARQVRHFETELEPAVTGAIDTVLQQVNNYLERQLQTVDTACQQGEYQ</sequence>
<dbReference type="CDD" id="cd00518">
    <property type="entry name" value="H2MP"/>
    <property type="match status" value="1"/>
</dbReference>
<protein>
    <submittedName>
        <fullName evidence="5">Hydrogenase maturation protease</fullName>
    </submittedName>
</protein>
<dbReference type="Proteomes" id="UP001520878">
    <property type="component" value="Unassembled WGS sequence"/>
</dbReference>
<organism evidence="5 6">
    <name type="scientific">Fluctibacter halophilus</name>
    <dbReference type="NCBI Taxonomy" id="226011"/>
    <lineage>
        <taxon>Bacteria</taxon>
        <taxon>Pseudomonadati</taxon>
        <taxon>Pseudomonadota</taxon>
        <taxon>Gammaproteobacteria</taxon>
        <taxon>Alteromonadales</taxon>
        <taxon>Alteromonadaceae</taxon>
        <taxon>Fluctibacter</taxon>
    </lineage>
</organism>
<dbReference type="Gene3D" id="3.40.50.1450">
    <property type="entry name" value="HybD-like"/>
    <property type="match status" value="1"/>
</dbReference>
<proteinExistence type="inferred from homology"/>
<keyword evidence="2 5" id="KW-0645">Protease</keyword>
<keyword evidence="4" id="KW-0378">Hydrolase</keyword>
<dbReference type="SUPFAM" id="SSF53163">
    <property type="entry name" value="HybD-like"/>
    <property type="match status" value="1"/>
</dbReference>
<keyword evidence="6" id="KW-1185">Reference proteome</keyword>
<dbReference type="PANTHER" id="PTHR30302:SF1">
    <property type="entry name" value="HYDROGENASE 2 MATURATION PROTEASE"/>
    <property type="match status" value="1"/>
</dbReference>
<gene>
    <name evidence="5" type="ORF">LJ739_04930</name>
</gene>
<dbReference type="RefSeq" id="WP_229157572.1">
    <property type="nucleotide sequence ID" value="NZ_JAJEWP010000001.1"/>
</dbReference>
<comment type="similarity">
    <text evidence="1">Belongs to the peptidase A31 family.</text>
</comment>
<name>A0ABS8G4W0_9ALTE</name>
<dbReference type="PANTHER" id="PTHR30302">
    <property type="entry name" value="HYDROGENASE 1 MATURATION PROTEASE"/>
    <property type="match status" value="1"/>
</dbReference>
<evidence type="ECO:0000256" key="1">
    <source>
        <dbReference type="ARBA" id="ARBA00006814"/>
    </source>
</evidence>
<keyword evidence="3" id="KW-0064">Aspartyl protease</keyword>